<name>B4RBK8_PHEZH</name>
<accession>B4RBK8</accession>
<evidence type="ECO:0000313" key="2">
    <source>
        <dbReference type="Proteomes" id="UP000001868"/>
    </source>
</evidence>
<protein>
    <recommendedName>
        <fullName evidence="3">DUF4157 domain-containing protein</fullName>
    </recommendedName>
</protein>
<dbReference type="eggNOG" id="ENOG5033BYH">
    <property type="taxonomic scope" value="Bacteria"/>
</dbReference>
<proteinExistence type="predicted"/>
<dbReference type="KEGG" id="pzu:PHZ_c0054"/>
<dbReference type="AlphaFoldDB" id="B4RBK8"/>
<sequence length="158" mass="17150">MKPLALRRLTAGERALAAEVFGEGLDAARVRLFAIPAWRRAFVAGPGLVVWPAATARPDFAAPDVPLRTQAVFVHELTHVWQAQNGVSLILAKLRAGDGPGAYAYDLAEHLAGEREFAALNIEQQAMVVEHAFLASRGGPAPHPPELYANIRSNWRRA</sequence>
<dbReference type="STRING" id="450851.PHZ_c0054"/>
<dbReference type="EMBL" id="CP000747">
    <property type="protein sequence ID" value="ACG76468.1"/>
    <property type="molecule type" value="Genomic_DNA"/>
</dbReference>
<dbReference type="HOGENOM" id="CLU_095998_2_2_5"/>
<dbReference type="Proteomes" id="UP000001868">
    <property type="component" value="Chromosome"/>
</dbReference>
<evidence type="ECO:0000313" key="1">
    <source>
        <dbReference type="EMBL" id="ACG76468.1"/>
    </source>
</evidence>
<gene>
    <name evidence="1" type="ordered locus">PHZ_c0054</name>
</gene>
<keyword evidence="2" id="KW-1185">Reference proteome</keyword>
<evidence type="ECO:0008006" key="3">
    <source>
        <dbReference type="Google" id="ProtNLM"/>
    </source>
</evidence>
<reference evidence="1 2" key="1">
    <citation type="journal article" date="2008" name="BMC Genomics">
        <title>Complete genome of Phenylobacterium zucineum - a novel facultative intracellular bacterium isolated from human erythroleukemia cell line K562.</title>
        <authorList>
            <person name="Luo Y."/>
            <person name="Xu X."/>
            <person name="Ding Z."/>
            <person name="Liu Z."/>
            <person name="Zhang B."/>
            <person name="Yan Z."/>
            <person name="Sun J."/>
            <person name="Hu S."/>
            <person name="Hu X."/>
        </authorList>
    </citation>
    <scope>NUCLEOTIDE SEQUENCE [LARGE SCALE GENOMIC DNA]</scope>
    <source>
        <strain evidence="1 2">HLK1</strain>
    </source>
</reference>
<organism evidence="1 2">
    <name type="scientific">Phenylobacterium zucineum (strain HLK1)</name>
    <dbReference type="NCBI Taxonomy" id="450851"/>
    <lineage>
        <taxon>Bacteria</taxon>
        <taxon>Pseudomonadati</taxon>
        <taxon>Pseudomonadota</taxon>
        <taxon>Alphaproteobacteria</taxon>
        <taxon>Caulobacterales</taxon>
        <taxon>Caulobacteraceae</taxon>
        <taxon>Phenylobacterium</taxon>
    </lineage>
</organism>